<keyword evidence="4" id="KW-1185">Reference proteome</keyword>
<organism evidence="3 4">
    <name type="scientific">Streptomyces milbemycinicus</name>
    <dbReference type="NCBI Taxonomy" id="476552"/>
    <lineage>
        <taxon>Bacteria</taxon>
        <taxon>Bacillati</taxon>
        <taxon>Actinomycetota</taxon>
        <taxon>Actinomycetes</taxon>
        <taxon>Kitasatosporales</taxon>
        <taxon>Streptomycetaceae</taxon>
        <taxon>Streptomyces</taxon>
    </lineage>
</organism>
<dbReference type="InterPro" id="IPR025948">
    <property type="entry name" value="HTH-like_dom"/>
</dbReference>
<dbReference type="InterPro" id="IPR050900">
    <property type="entry name" value="Transposase_IS3/IS150/IS904"/>
</dbReference>
<accession>A0ABW8LMK6</accession>
<dbReference type="EMBL" id="JBJDQH010000006">
    <property type="protein sequence ID" value="MFK4267151.1"/>
    <property type="molecule type" value="Genomic_DNA"/>
</dbReference>
<proteinExistence type="predicted"/>
<name>A0ABW8LMK6_9ACTN</name>
<comment type="caution">
    <text evidence="3">The sequence shown here is derived from an EMBL/GenBank/DDBJ whole genome shotgun (WGS) entry which is preliminary data.</text>
</comment>
<protein>
    <submittedName>
        <fullName evidence="3">IS3 family transposase</fullName>
    </submittedName>
</protein>
<evidence type="ECO:0000313" key="4">
    <source>
        <dbReference type="Proteomes" id="UP001620295"/>
    </source>
</evidence>
<evidence type="ECO:0000259" key="2">
    <source>
        <dbReference type="Pfam" id="PF13276"/>
    </source>
</evidence>
<sequence length="92" mass="10555">MRDEQLMPLIEDIHTESGGTCGVRRISRALRRKGVAVARGTVERLMRELGLEGVIRGQRRRATVPEPSAPRPPDLVDRDFGPRRRWERRSRG</sequence>
<dbReference type="Pfam" id="PF13276">
    <property type="entry name" value="HTH_21"/>
    <property type="match status" value="1"/>
</dbReference>
<evidence type="ECO:0000256" key="1">
    <source>
        <dbReference type="SAM" id="MobiDB-lite"/>
    </source>
</evidence>
<dbReference type="PANTHER" id="PTHR46889:SF4">
    <property type="entry name" value="TRANSPOSASE INSO FOR INSERTION SEQUENCE ELEMENT IS911B-RELATED"/>
    <property type="match status" value="1"/>
</dbReference>
<feature type="domain" description="HTH-like" evidence="2">
    <location>
        <begin position="2"/>
        <end position="59"/>
    </location>
</feature>
<feature type="compositionally biased region" description="Basic and acidic residues" evidence="1">
    <location>
        <begin position="74"/>
        <end position="84"/>
    </location>
</feature>
<evidence type="ECO:0000313" key="3">
    <source>
        <dbReference type="EMBL" id="MFK4267151.1"/>
    </source>
</evidence>
<dbReference type="PANTHER" id="PTHR46889">
    <property type="entry name" value="TRANSPOSASE INSF FOR INSERTION SEQUENCE IS3B-RELATED"/>
    <property type="match status" value="1"/>
</dbReference>
<feature type="region of interest" description="Disordered" evidence="1">
    <location>
        <begin position="58"/>
        <end position="92"/>
    </location>
</feature>
<reference evidence="3 4" key="1">
    <citation type="submission" date="2024-11" db="EMBL/GenBank/DDBJ databases">
        <title>The Natural Products Discovery Center: Release of the First 8490 Sequenced Strains for Exploring Actinobacteria Biosynthetic Diversity.</title>
        <authorList>
            <person name="Kalkreuter E."/>
            <person name="Kautsar S.A."/>
            <person name="Yang D."/>
            <person name="Bader C.D."/>
            <person name="Teijaro C.N."/>
            <person name="Fluegel L."/>
            <person name="Davis C.M."/>
            <person name="Simpson J.R."/>
            <person name="Lauterbach L."/>
            <person name="Steele A.D."/>
            <person name="Gui C."/>
            <person name="Meng S."/>
            <person name="Li G."/>
            <person name="Viehrig K."/>
            <person name="Ye F."/>
            <person name="Su P."/>
            <person name="Kiefer A.F."/>
            <person name="Nichols A."/>
            <person name="Cepeda A.J."/>
            <person name="Yan W."/>
            <person name="Fan B."/>
            <person name="Jiang Y."/>
            <person name="Adhikari A."/>
            <person name="Zheng C.-J."/>
            <person name="Schuster L."/>
            <person name="Cowan T.M."/>
            <person name="Smanski M.J."/>
            <person name="Chevrette M.G."/>
            <person name="De Carvalho L.P.S."/>
            <person name="Shen B."/>
        </authorList>
    </citation>
    <scope>NUCLEOTIDE SEQUENCE [LARGE SCALE GENOMIC DNA]</scope>
    <source>
        <strain evidence="3 4">NPDC020863</strain>
    </source>
</reference>
<dbReference type="Proteomes" id="UP001620295">
    <property type="component" value="Unassembled WGS sequence"/>
</dbReference>
<dbReference type="RefSeq" id="WP_404746820.1">
    <property type="nucleotide sequence ID" value="NZ_JBFACG010000042.1"/>
</dbReference>
<gene>
    <name evidence="3" type="ORF">ACI2L5_19750</name>
</gene>